<gene>
    <name evidence="2" type="ORF">ABS361_12565</name>
</gene>
<feature type="region of interest" description="Disordered" evidence="1">
    <location>
        <begin position="539"/>
        <end position="559"/>
    </location>
</feature>
<reference evidence="2" key="1">
    <citation type="submission" date="2024-06" db="EMBL/GenBank/DDBJ databases">
        <title>Methylostella associata gen. nov., sp. nov., a novel Ancalomicrobiaceae-affiliated facultatively methylotrophic bacteria that feed on methanotrophs of the genus Methylococcus.</title>
        <authorList>
            <person name="Saltykova V."/>
            <person name="Danilova O.V."/>
            <person name="Oshkin I.Y."/>
            <person name="Belova S.E."/>
            <person name="Pimenov N.V."/>
            <person name="Dedysh S.N."/>
        </authorList>
    </citation>
    <scope>NUCLEOTIDE SEQUENCE</scope>
    <source>
        <strain evidence="2">S20</strain>
    </source>
</reference>
<dbReference type="KEGG" id="mflg:ABS361_12565"/>
<sequence>MSSITGVSSPNTLTQIVTVGGVTTTTTQTTTVAPTITDLGVPYAQSTAGLPSPSAPGDSEALIALILSKIQEAVGQSRNNQTLTEAQRTLGLLSNIQAGIAKYVIASQLMDNAKLAIKDLTAEKQTNAGQITSLYQQLTGDPNATSVSNVPPDASGSHGVYGTYLAKLSNYNSASQSLADAQTALGTAQNQQAADQKDASDYKTNTLNPTLSGLYNALVKIGNGTATATDQQTVTNALGTGNTGQIATTLAAYQSTATAGKAAYWTTNMVPLLNSLQNNVINANPIGNMSTAVNLLSTSGSGSASQQLSTYKGKIDTINSKTSDPNNGYQATINAKQSDVNSKTSSMLATARDLAPYLDYKSSNGSILTFTDPSSTNKTYTFDFTGLPLPTMNSTGQVTALLNPLNTLTARNIAIGDVSSPRSLLGMAAAAQKDNAAVLADALTALSAALGIAPRIDTGDDKDTRLENQSQDNRDREERDRLASNQRDVQNSIVETNSGAALAQRIQEMLENATVNTAASVAKGIVDVLFTLQQFSAESGRPDTTETLGGRGSRVRVPA</sequence>
<feature type="compositionally biased region" description="Basic and acidic residues" evidence="1">
    <location>
        <begin position="457"/>
        <end position="482"/>
    </location>
</feature>
<evidence type="ECO:0008006" key="3">
    <source>
        <dbReference type="Google" id="ProtNLM"/>
    </source>
</evidence>
<evidence type="ECO:0000256" key="1">
    <source>
        <dbReference type="SAM" id="MobiDB-lite"/>
    </source>
</evidence>
<dbReference type="EMBL" id="CP158568">
    <property type="protein sequence ID" value="XBY42944.1"/>
    <property type="molecule type" value="Genomic_DNA"/>
</dbReference>
<accession>A0AAU7X4G5</accession>
<proteinExistence type="predicted"/>
<feature type="region of interest" description="Disordered" evidence="1">
    <location>
        <begin position="457"/>
        <end position="485"/>
    </location>
</feature>
<organism evidence="2">
    <name type="scientific">Methyloraptor flagellatus</name>
    <dbReference type="NCBI Taxonomy" id="3162530"/>
    <lineage>
        <taxon>Bacteria</taxon>
        <taxon>Pseudomonadati</taxon>
        <taxon>Pseudomonadota</taxon>
        <taxon>Alphaproteobacteria</taxon>
        <taxon>Hyphomicrobiales</taxon>
        <taxon>Ancalomicrobiaceae</taxon>
        <taxon>Methyloraptor</taxon>
    </lineage>
</organism>
<evidence type="ECO:0000313" key="2">
    <source>
        <dbReference type="EMBL" id="XBY42944.1"/>
    </source>
</evidence>
<protein>
    <recommendedName>
        <fullName evidence="3">Flagellin N-terminal domain-containing protein</fullName>
    </recommendedName>
</protein>
<dbReference type="RefSeq" id="WP_407048047.1">
    <property type="nucleotide sequence ID" value="NZ_CP158568.1"/>
</dbReference>
<dbReference type="AlphaFoldDB" id="A0AAU7X4G5"/>
<name>A0AAU7X4G5_9HYPH</name>